<dbReference type="eggNOG" id="ENOG502QS52">
    <property type="taxonomic scope" value="Eukaryota"/>
</dbReference>
<dbReference type="InterPro" id="IPR016811">
    <property type="entry name" value="ORC6_fun"/>
</dbReference>
<evidence type="ECO:0000256" key="6">
    <source>
        <dbReference type="SAM" id="MobiDB-lite"/>
    </source>
</evidence>
<dbReference type="GO" id="GO:0031261">
    <property type="term" value="C:DNA replication preinitiation complex"/>
    <property type="evidence" value="ECO:0007669"/>
    <property type="project" value="EnsemblFungi"/>
</dbReference>
<dbReference type="GO" id="GO:0005656">
    <property type="term" value="C:nuclear pre-replicative complex"/>
    <property type="evidence" value="ECO:0007669"/>
    <property type="project" value="EnsemblFungi"/>
</dbReference>
<dbReference type="KEGG" id="tdl:TDEL_0B05110"/>
<dbReference type="EMBL" id="HE616743">
    <property type="protein sequence ID" value="CCE90640.1"/>
    <property type="molecule type" value="Genomic_DNA"/>
</dbReference>
<dbReference type="GO" id="GO:0005664">
    <property type="term" value="C:nuclear origin of replication recognition complex"/>
    <property type="evidence" value="ECO:0007669"/>
    <property type="project" value="EnsemblFungi"/>
</dbReference>
<evidence type="ECO:0000313" key="10">
    <source>
        <dbReference type="Proteomes" id="UP000005627"/>
    </source>
</evidence>
<dbReference type="HOGENOM" id="CLU_660677_0_0_1"/>
<organism evidence="9 10">
    <name type="scientific">Torulaspora delbrueckii</name>
    <name type="common">Yeast</name>
    <name type="synonym">Candida colliculosa</name>
    <dbReference type="NCBI Taxonomy" id="4950"/>
    <lineage>
        <taxon>Eukaryota</taxon>
        <taxon>Fungi</taxon>
        <taxon>Dikarya</taxon>
        <taxon>Ascomycota</taxon>
        <taxon>Saccharomycotina</taxon>
        <taxon>Saccharomycetes</taxon>
        <taxon>Saccharomycetales</taxon>
        <taxon>Saccharomycetaceae</taxon>
        <taxon>Torulaspora</taxon>
    </lineage>
</organism>
<feature type="compositionally biased region" description="Acidic residues" evidence="6">
    <location>
        <begin position="182"/>
        <end position="192"/>
    </location>
</feature>
<sequence length="436" mass="49823">MSTQQIQRCIRDVLGINDDEENDWTQGHMKKLMSATSTLYNTSLNKVMLKQGEETARCHLCAYIAAEKLAEKHVRDLHYYLDRVPLEPRKARSLLQLFQQNIFQSSPVKNFSWTPSPKKRRSPIKGGDRFTARDPKELREQLFGTPTKVDGQLPSPVKAPLPMTDSPLKSSPTKARRKLAFEEDLSEGEEEFQTPTRRKRATNEAVSLAGGSTTDDEGFSDHSFTEGEVRESQDSEQTRTKKRAHGTSPKKDGVKKGRGRPKGPASTRPDICLLRKRYYKVTPAETIDLCNQFEIPKDVAYSILDHYMAYASFLVCPWQLVCGLVLNATLVVFTERRRKDPRVDHLIFEKMASIMKTPHTEDIIETLTLVKELVEGEKWYRDLQVKHNCYDGACYEEAISAKLGSMLQPNNILVSDEQLANWKRKIEQDLSLRDMQ</sequence>
<keyword evidence="7" id="KW-1133">Transmembrane helix</keyword>
<dbReference type="AlphaFoldDB" id="G8ZPU6"/>
<dbReference type="CDD" id="cd11583">
    <property type="entry name" value="Orc6_mid"/>
    <property type="match status" value="1"/>
</dbReference>
<accession>G8ZPU6</accession>
<evidence type="ECO:0000259" key="8">
    <source>
        <dbReference type="Pfam" id="PF05460"/>
    </source>
</evidence>
<keyword evidence="5" id="KW-0539">Nucleus</keyword>
<keyword evidence="10" id="KW-1185">Reference proteome</keyword>
<feature type="transmembrane region" description="Helical" evidence="7">
    <location>
        <begin position="307"/>
        <end position="333"/>
    </location>
</feature>
<evidence type="ECO:0000256" key="2">
    <source>
        <dbReference type="ARBA" id="ARBA00010840"/>
    </source>
</evidence>
<evidence type="ECO:0000256" key="7">
    <source>
        <dbReference type="SAM" id="Phobius"/>
    </source>
</evidence>
<feature type="compositionally biased region" description="Basic and acidic residues" evidence="6">
    <location>
        <begin position="219"/>
        <end position="239"/>
    </location>
</feature>
<protein>
    <recommendedName>
        <fullName evidence="8">ORC6 first cyclin-like domain-containing protein</fullName>
    </recommendedName>
</protein>
<feature type="compositionally biased region" description="Basic and acidic residues" evidence="6">
    <location>
        <begin position="126"/>
        <end position="140"/>
    </location>
</feature>
<dbReference type="FunCoup" id="G8ZPU6">
    <property type="interactions" value="305"/>
</dbReference>
<dbReference type="GO" id="GO:0003688">
    <property type="term" value="F:DNA replication origin binding"/>
    <property type="evidence" value="ECO:0007669"/>
    <property type="project" value="EnsemblFungi"/>
</dbReference>
<dbReference type="InParanoid" id="G8ZPU6"/>
<dbReference type="InterPro" id="IPR008721">
    <property type="entry name" value="ORC6_cyclin_first"/>
</dbReference>
<keyword evidence="7" id="KW-0812">Transmembrane</keyword>
<name>G8ZPU6_TORDE</name>
<keyword evidence="3" id="KW-0235">DNA replication</keyword>
<feature type="region of interest" description="Disordered" evidence="6">
    <location>
        <begin position="109"/>
        <end position="268"/>
    </location>
</feature>
<evidence type="ECO:0000256" key="1">
    <source>
        <dbReference type="ARBA" id="ARBA00004123"/>
    </source>
</evidence>
<dbReference type="Pfam" id="PF05460">
    <property type="entry name" value="ORC6"/>
    <property type="match status" value="1"/>
</dbReference>
<dbReference type="Proteomes" id="UP000005627">
    <property type="component" value="Chromosome 2"/>
</dbReference>
<dbReference type="PIRSF" id="PIRSF022941">
    <property type="entry name" value="ORC6_fun"/>
    <property type="match status" value="1"/>
</dbReference>
<reference evidence="9 10" key="1">
    <citation type="journal article" date="2011" name="Proc. Natl. Acad. Sci. U.S.A.">
        <title>Evolutionary erosion of yeast sex chromosomes by mating-type switching accidents.</title>
        <authorList>
            <person name="Gordon J.L."/>
            <person name="Armisen D."/>
            <person name="Proux-Wera E."/>
            <person name="Oheigeartaigh S.S."/>
            <person name="Byrne K.P."/>
            <person name="Wolfe K.H."/>
        </authorList>
    </citation>
    <scope>NUCLEOTIDE SEQUENCE [LARGE SCALE GENOMIC DNA]</scope>
    <source>
        <strain evidence="10">ATCC 10662 / CBS 1146 / NBRC 0425 / NCYC 2629 / NRRL Y-866</strain>
    </source>
</reference>
<evidence type="ECO:0000256" key="3">
    <source>
        <dbReference type="ARBA" id="ARBA00022705"/>
    </source>
</evidence>
<evidence type="ECO:0000313" key="9">
    <source>
        <dbReference type="EMBL" id="CCE90640.1"/>
    </source>
</evidence>
<comment type="similarity">
    <text evidence="2">Belongs to the ORC6 family.</text>
</comment>
<dbReference type="RefSeq" id="XP_003679851.1">
    <property type="nucleotide sequence ID" value="XM_003679803.1"/>
</dbReference>
<dbReference type="GeneID" id="11504798"/>
<gene>
    <name evidence="9" type="primary">TDEL0B05110</name>
    <name evidence="9" type="ORF">TDEL_0B05110</name>
</gene>
<feature type="domain" description="ORC6 first cyclin-like" evidence="8">
    <location>
        <begin position="22"/>
        <end position="105"/>
    </location>
</feature>
<dbReference type="GO" id="GO:0006267">
    <property type="term" value="P:pre-replicative complex assembly involved in nuclear cell cycle DNA replication"/>
    <property type="evidence" value="ECO:0007669"/>
    <property type="project" value="EnsemblFungi"/>
</dbReference>
<dbReference type="OrthoDB" id="5367324at2759"/>
<dbReference type="GO" id="GO:0030466">
    <property type="term" value="P:silent mating-type cassette heterochromatin formation"/>
    <property type="evidence" value="ECO:0007669"/>
    <property type="project" value="EnsemblFungi"/>
</dbReference>
<proteinExistence type="inferred from homology"/>
<dbReference type="GO" id="GO:0006270">
    <property type="term" value="P:DNA replication initiation"/>
    <property type="evidence" value="ECO:0007669"/>
    <property type="project" value="EnsemblFungi"/>
</dbReference>
<keyword evidence="4" id="KW-0238">DNA-binding</keyword>
<keyword evidence="7" id="KW-0472">Membrane</keyword>
<dbReference type="STRING" id="1076872.G8ZPU6"/>
<comment type="subcellular location">
    <subcellularLocation>
        <location evidence="1">Nucleus</location>
    </subcellularLocation>
</comment>
<evidence type="ECO:0000256" key="5">
    <source>
        <dbReference type="ARBA" id="ARBA00023242"/>
    </source>
</evidence>
<evidence type="ECO:0000256" key="4">
    <source>
        <dbReference type="ARBA" id="ARBA00023125"/>
    </source>
</evidence>